<comment type="subcellular location">
    <subcellularLocation>
        <location evidence="1">Cell membrane</location>
        <topology evidence="1">Multi-pass membrane protein</topology>
    </subcellularLocation>
</comment>
<dbReference type="AlphaFoldDB" id="A0A380THS7"/>
<feature type="transmembrane region" description="Helical" evidence="9">
    <location>
        <begin position="40"/>
        <end position="59"/>
    </location>
</feature>
<evidence type="ECO:0000256" key="5">
    <source>
        <dbReference type="ARBA" id="ARBA00022840"/>
    </source>
</evidence>
<evidence type="ECO:0000256" key="2">
    <source>
        <dbReference type="ARBA" id="ARBA00022475"/>
    </source>
</evidence>
<feature type="domain" description="Tyrosine-protein kinase G-rich" evidence="11">
    <location>
        <begin position="410"/>
        <end position="486"/>
    </location>
</feature>
<evidence type="ECO:0000256" key="4">
    <source>
        <dbReference type="ARBA" id="ARBA00022741"/>
    </source>
</evidence>
<gene>
    <name evidence="12" type="ORF">DF3PB_400011</name>
</gene>
<keyword evidence="3 9" id="KW-0812">Transmembrane</keyword>
<dbReference type="CDD" id="cd05387">
    <property type="entry name" value="BY-kinase"/>
    <property type="match status" value="1"/>
</dbReference>
<dbReference type="InterPro" id="IPR027417">
    <property type="entry name" value="P-loop_NTPase"/>
</dbReference>
<evidence type="ECO:0000256" key="1">
    <source>
        <dbReference type="ARBA" id="ARBA00004651"/>
    </source>
</evidence>
<keyword evidence="6 9" id="KW-1133">Transmembrane helix</keyword>
<dbReference type="InterPro" id="IPR050445">
    <property type="entry name" value="Bact_polysacc_biosynth/exp"/>
</dbReference>
<dbReference type="InterPro" id="IPR003856">
    <property type="entry name" value="LPS_length_determ_N"/>
</dbReference>
<evidence type="ECO:0000259" key="11">
    <source>
        <dbReference type="Pfam" id="PF13807"/>
    </source>
</evidence>
<sequence>MPMNIQTERGRSTAPDWTMSMFVGQRDDVIRSLGHIKRRWRLVLAILVAVVLATTFIVLQMPPRYTAEAKILVDPRSARFLEEQTPTMPGMLVDRESIESEIQIITSRQLAARLVDRLNLIEIPEFNAELATPSFINVAAWTAQARAYLERTFGIGGDTEVETGIDPDARIRSKVIDAFSKNLSAVREGQSRVITVSMTAKNPVRAAEIANAVSEYYLVDHLDNKLAQRRRTSKWLEQRLAELKTAVAASERAVEDYRRATGLFETQDDFGRVQRLDTQQLTKTNSELIDARADRTHLEAKLREAEASRSRGQEDVPEVISSNVVAQLRAQETRATQRVADLQSDYGPRHPRLIAAENELVEIRTNIKKEIARIIAGMRNEVARARARESALETAVKQFERKTADQNSRQIRLNELAREAEANQQILEQFMSQTKQIAARQALQEPDSRIIAYAEPPVTPSWPKKQLILLVAALGALMLGSALVLFLERVNSAVRTESDVEEATGLRVVGVIPSMGRRRSGASLTRAIVKHPSSHFAEAMRSVHTSLLMDPSGTPPKSILITSAYPGEGKSTVAACFARAVADQGLRVAIIDADLRRPQIAKIFGLGDKPGLSDLLLRQASLQDVLHAEKGATLCVIPSGSKKSAPANLLAGDGLSSLFAKLSEHFDLIVVDTPPVLVVSDALLVCRHVDSTAMIVRWNDTGREDVLKGVRQLREVGANIRGIILNVVKMRDYAGYSYSKPNAYMRAYSRYYRS</sequence>
<evidence type="ECO:0000256" key="7">
    <source>
        <dbReference type="ARBA" id="ARBA00023136"/>
    </source>
</evidence>
<keyword evidence="7 9" id="KW-0472">Membrane</keyword>
<evidence type="ECO:0000259" key="10">
    <source>
        <dbReference type="Pfam" id="PF02706"/>
    </source>
</evidence>
<keyword evidence="2" id="KW-1003">Cell membrane</keyword>
<name>A0A380THS7_9ZZZZ</name>
<reference evidence="12" key="1">
    <citation type="submission" date="2018-07" db="EMBL/GenBank/DDBJ databases">
        <authorList>
            <person name="Quirk P.G."/>
            <person name="Krulwich T.A."/>
        </authorList>
    </citation>
    <scope>NUCLEOTIDE SEQUENCE</scope>
</reference>
<dbReference type="InterPro" id="IPR005702">
    <property type="entry name" value="Wzc-like_C"/>
</dbReference>
<feature type="transmembrane region" description="Helical" evidence="9">
    <location>
        <begin position="467"/>
        <end position="487"/>
    </location>
</feature>
<evidence type="ECO:0000256" key="6">
    <source>
        <dbReference type="ARBA" id="ARBA00022989"/>
    </source>
</evidence>
<evidence type="ECO:0000256" key="9">
    <source>
        <dbReference type="SAM" id="Phobius"/>
    </source>
</evidence>
<feature type="domain" description="Polysaccharide chain length determinant N-terminal" evidence="10">
    <location>
        <begin position="28"/>
        <end position="117"/>
    </location>
</feature>
<evidence type="ECO:0000256" key="3">
    <source>
        <dbReference type="ARBA" id="ARBA00022692"/>
    </source>
</evidence>
<evidence type="ECO:0000256" key="8">
    <source>
        <dbReference type="SAM" id="Coils"/>
    </source>
</evidence>
<keyword evidence="4" id="KW-0547">Nucleotide-binding</keyword>
<protein>
    <submittedName>
        <fullName evidence="12">Putative Succinoglycan biosynthesis transport protein ExoP</fullName>
    </submittedName>
</protein>
<dbReference type="GO" id="GO:0005886">
    <property type="term" value="C:plasma membrane"/>
    <property type="evidence" value="ECO:0007669"/>
    <property type="project" value="UniProtKB-SubCell"/>
</dbReference>
<dbReference type="GO" id="GO:0005524">
    <property type="term" value="F:ATP binding"/>
    <property type="evidence" value="ECO:0007669"/>
    <property type="project" value="UniProtKB-KW"/>
</dbReference>
<accession>A0A380THS7</accession>
<dbReference type="Gene3D" id="3.40.50.300">
    <property type="entry name" value="P-loop containing nucleotide triphosphate hydrolases"/>
    <property type="match status" value="1"/>
</dbReference>
<dbReference type="PANTHER" id="PTHR32309:SF13">
    <property type="entry name" value="FERRIC ENTEROBACTIN TRANSPORT PROTEIN FEPE"/>
    <property type="match status" value="1"/>
</dbReference>
<keyword evidence="5" id="KW-0067">ATP-binding</keyword>
<proteinExistence type="predicted"/>
<dbReference type="PANTHER" id="PTHR32309">
    <property type="entry name" value="TYROSINE-PROTEIN KINASE"/>
    <property type="match status" value="1"/>
</dbReference>
<dbReference type="Pfam" id="PF02706">
    <property type="entry name" value="Wzz"/>
    <property type="match status" value="1"/>
</dbReference>
<evidence type="ECO:0000313" key="12">
    <source>
        <dbReference type="EMBL" id="SUS07261.1"/>
    </source>
</evidence>
<dbReference type="InterPro" id="IPR033756">
    <property type="entry name" value="YlxH/NBP35"/>
</dbReference>
<dbReference type="Pfam" id="PF13807">
    <property type="entry name" value="GNVR"/>
    <property type="match status" value="1"/>
</dbReference>
<feature type="coiled-coil region" evidence="8">
    <location>
        <begin position="288"/>
        <end position="433"/>
    </location>
</feature>
<dbReference type="Pfam" id="PF10609">
    <property type="entry name" value="ParA"/>
    <property type="match status" value="1"/>
</dbReference>
<dbReference type="GO" id="GO:0004713">
    <property type="term" value="F:protein tyrosine kinase activity"/>
    <property type="evidence" value="ECO:0007669"/>
    <property type="project" value="TreeGrafter"/>
</dbReference>
<dbReference type="NCBIfam" id="TIGR01007">
    <property type="entry name" value="eps_fam"/>
    <property type="match status" value="1"/>
</dbReference>
<dbReference type="InterPro" id="IPR032807">
    <property type="entry name" value="GNVR"/>
</dbReference>
<dbReference type="SUPFAM" id="SSF52540">
    <property type="entry name" value="P-loop containing nucleoside triphosphate hydrolases"/>
    <property type="match status" value="1"/>
</dbReference>
<keyword evidence="8" id="KW-0175">Coiled coil</keyword>
<dbReference type="EMBL" id="UIDG01000335">
    <property type="protein sequence ID" value="SUS07261.1"/>
    <property type="molecule type" value="Genomic_DNA"/>
</dbReference>
<organism evidence="12">
    <name type="scientific">metagenome</name>
    <dbReference type="NCBI Taxonomy" id="256318"/>
    <lineage>
        <taxon>unclassified sequences</taxon>
        <taxon>metagenomes</taxon>
    </lineage>
</organism>